<protein>
    <submittedName>
        <fullName evidence="3">Uncharacterized protein</fullName>
    </submittedName>
</protein>
<dbReference type="Proteomes" id="UP000054007">
    <property type="component" value="Unassembled WGS sequence"/>
</dbReference>
<keyword evidence="4" id="KW-1185">Reference proteome</keyword>
<name>A0A0D7BUA1_9AGAR</name>
<feature type="region of interest" description="Disordered" evidence="1">
    <location>
        <begin position="1"/>
        <end position="33"/>
    </location>
</feature>
<dbReference type="GO" id="GO:0005739">
    <property type="term" value="C:mitochondrion"/>
    <property type="evidence" value="ECO:0007669"/>
    <property type="project" value="GOC"/>
</dbReference>
<evidence type="ECO:0000313" key="4">
    <source>
        <dbReference type="Proteomes" id="UP000054007"/>
    </source>
</evidence>
<dbReference type="InterPro" id="IPR035195">
    <property type="entry name" value="Emr1"/>
</dbReference>
<keyword evidence="2" id="KW-1133">Transmembrane helix</keyword>
<evidence type="ECO:0000256" key="1">
    <source>
        <dbReference type="SAM" id="MobiDB-lite"/>
    </source>
</evidence>
<gene>
    <name evidence="3" type="ORF">CYLTODRAFT_255418</name>
</gene>
<evidence type="ECO:0000313" key="3">
    <source>
        <dbReference type="EMBL" id="KIY73176.1"/>
    </source>
</evidence>
<dbReference type="OrthoDB" id="2122015at2759"/>
<organism evidence="3 4">
    <name type="scientific">Cylindrobasidium torrendii FP15055 ss-10</name>
    <dbReference type="NCBI Taxonomy" id="1314674"/>
    <lineage>
        <taxon>Eukaryota</taxon>
        <taxon>Fungi</taxon>
        <taxon>Dikarya</taxon>
        <taxon>Basidiomycota</taxon>
        <taxon>Agaricomycotina</taxon>
        <taxon>Agaricomycetes</taxon>
        <taxon>Agaricomycetidae</taxon>
        <taxon>Agaricales</taxon>
        <taxon>Marasmiineae</taxon>
        <taxon>Physalacriaceae</taxon>
        <taxon>Cylindrobasidium</taxon>
    </lineage>
</organism>
<keyword evidence="2" id="KW-0812">Transmembrane</keyword>
<dbReference type="EMBL" id="KN880437">
    <property type="protein sequence ID" value="KIY73176.1"/>
    <property type="molecule type" value="Genomic_DNA"/>
</dbReference>
<proteinExistence type="predicted"/>
<sequence>MSSTSSEASFRPSPSLRKSYSHPSFPPPDHSRRVTPALLRSIFASFRTPWEERVMSRVAFFRFSAWVLSCVFISWTARKH</sequence>
<dbReference type="AlphaFoldDB" id="A0A0D7BUA1"/>
<dbReference type="Pfam" id="PF17237">
    <property type="entry name" value="Emr1"/>
    <property type="match status" value="1"/>
</dbReference>
<evidence type="ECO:0000256" key="2">
    <source>
        <dbReference type="SAM" id="Phobius"/>
    </source>
</evidence>
<accession>A0A0D7BUA1</accession>
<feature type="transmembrane region" description="Helical" evidence="2">
    <location>
        <begin position="59"/>
        <end position="77"/>
    </location>
</feature>
<reference evidence="3 4" key="1">
    <citation type="journal article" date="2015" name="Fungal Genet. Biol.">
        <title>Evolution of novel wood decay mechanisms in Agaricales revealed by the genome sequences of Fistulina hepatica and Cylindrobasidium torrendii.</title>
        <authorList>
            <person name="Floudas D."/>
            <person name="Held B.W."/>
            <person name="Riley R."/>
            <person name="Nagy L.G."/>
            <person name="Koehler G."/>
            <person name="Ransdell A.S."/>
            <person name="Younus H."/>
            <person name="Chow J."/>
            <person name="Chiniquy J."/>
            <person name="Lipzen A."/>
            <person name="Tritt A."/>
            <person name="Sun H."/>
            <person name="Haridas S."/>
            <person name="LaButti K."/>
            <person name="Ohm R.A."/>
            <person name="Kues U."/>
            <person name="Blanchette R.A."/>
            <person name="Grigoriev I.V."/>
            <person name="Minto R.E."/>
            <person name="Hibbett D.S."/>
        </authorList>
    </citation>
    <scope>NUCLEOTIDE SEQUENCE [LARGE SCALE GENOMIC DNA]</scope>
    <source>
        <strain evidence="3 4">FP15055 ss-10</strain>
    </source>
</reference>
<dbReference type="GO" id="GO:0007008">
    <property type="term" value="P:outer mitochondrial membrane organization"/>
    <property type="evidence" value="ECO:0007669"/>
    <property type="project" value="InterPro"/>
</dbReference>
<keyword evidence="2" id="KW-0472">Membrane</keyword>